<evidence type="ECO:0000259" key="7">
    <source>
        <dbReference type="Pfam" id="PF01979"/>
    </source>
</evidence>
<evidence type="ECO:0000259" key="8">
    <source>
        <dbReference type="Pfam" id="PF13382"/>
    </source>
</evidence>
<accession>D3LVQ4</accession>
<dbReference type="InterPro" id="IPR006679">
    <property type="entry name" value="Adenine_deam"/>
</dbReference>
<evidence type="ECO:0000256" key="3">
    <source>
        <dbReference type="ARBA" id="ARBA00022801"/>
    </source>
</evidence>
<gene>
    <name evidence="6 9" type="primary">ade</name>
    <name evidence="9" type="ORF">HMPREF0889_1061</name>
    <name evidence="10" type="ORF">HMPREF1039_0246</name>
</gene>
<dbReference type="EMBL" id="AFIJ01000007">
    <property type="protein sequence ID" value="EGL42123.1"/>
    <property type="molecule type" value="Genomic_DNA"/>
</dbReference>
<dbReference type="Pfam" id="PF13382">
    <property type="entry name" value="Adenine_deam_C"/>
    <property type="match status" value="1"/>
</dbReference>
<dbReference type="EC" id="3.5.4.2" evidence="2 6"/>
<dbReference type="AlphaFoldDB" id="D3LVQ4"/>
<dbReference type="GO" id="GO:0006146">
    <property type="term" value="P:adenine catabolic process"/>
    <property type="evidence" value="ECO:0007669"/>
    <property type="project" value="InterPro"/>
</dbReference>
<dbReference type="InterPro" id="IPR006680">
    <property type="entry name" value="Amidohydro-rel"/>
</dbReference>
<comment type="similarity">
    <text evidence="1 6">Belongs to the metallo-dependent hydrolases superfamily. Adenine deaminase family.</text>
</comment>
<evidence type="ECO:0000256" key="2">
    <source>
        <dbReference type="ARBA" id="ARBA00012782"/>
    </source>
</evidence>
<evidence type="ECO:0000313" key="12">
    <source>
        <dbReference type="Proteomes" id="UP000004018"/>
    </source>
</evidence>
<dbReference type="PANTHER" id="PTHR11113">
    <property type="entry name" value="N-ACETYLGLUCOSAMINE-6-PHOSPHATE DEACETYLASE"/>
    <property type="match status" value="1"/>
</dbReference>
<dbReference type="PANTHER" id="PTHR11113:SF2">
    <property type="entry name" value="ADENINE DEAMINASE"/>
    <property type="match status" value="1"/>
</dbReference>
<reference evidence="11" key="1">
    <citation type="submission" date="2009-12" db="EMBL/GenBank/DDBJ databases">
        <title>Sequence of Clostridiales genomosp. BVAB3 str. UPII9-5.</title>
        <authorList>
            <person name="Madupu R."/>
            <person name="Durkin A.S."/>
            <person name="Torralba M."/>
            <person name="Methe B."/>
            <person name="Sutton G.G."/>
            <person name="Strausberg R.L."/>
            <person name="Nelson K.E."/>
        </authorList>
    </citation>
    <scope>NUCLEOTIDE SEQUENCE [LARGE SCALE GENOMIC DNA]</scope>
    <source>
        <strain evidence="11">28L</strain>
    </source>
</reference>
<dbReference type="EMBL" id="ADGP01000021">
    <property type="protein sequence ID" value="EFD93707.1"/>
    <property type="molecule type" value="Genomic_DNA"/>
</dbReference>
<dbReference type="Proteomes" id="UP000004018">
    <property type="component" value="Unassembled WGS sequence"/>
</dbReference>
<dbReference type="Gene3D" id="2.30.40.10">
    <property type="entry name" value="Urease, subunit C, domain 1"/>
    <property type="match status" value="1"/>
</dbReference>
<comment type="caution">
    <text evidence="9">The sequence shown here is derived from an EMBL/GenBank/DDBJ whole genome shotgun (WGS) entry which is preliminary data.</text>
</comment>
<sequence length="578" mass="62340">MSYVEKLQKRISVGRGEIPGDWVLKNCRFVNVYTQTICRGDIVGADGYIAGIGGPYEGKKEWDAGAYIAAPGLIDSHIHVESSYTSPEEFARMVVPYGTTAVVADPHEIVNVCGLAGLQYMQQASRLTPLHIAWMLPSCVPATPFDHSGAGLTAADMERPLRQHNVSGLGEFMNFPGVLAGNKDVLQKLAQAFDSGKPVDGHSPGLQGADLQAYIGAGIQTDHECHTAAEAQERVAAGMYVLLRYGSACHDLPRLIQAVTPATLRRFLLCSDDLHPRTIRERGHLNESLRLCVAAGLSPEAALTMATLNAAECYGFHDRGALAPGKRADIVLFDDLANFHVAKTLIGGEEAAVNGACLWPVIRQPYTEVSSSVQVGDLSPERFALQVKSSLVHTIDIQPGSVVTRKGRATIQRDGQGDFIYNPQEDIVKVAVVERHRGTGHMGLGLLRGYGLKKGAVAVSIAHDSHNIIVAGTNNTDMDTAVRALIKSRGGMTAVCDGQVVCTIPLPIAGLMSDHSGDWVAARMEEFYAVGREWGIPDTVDMVMTLCFMSLPVIPEIKLMDTGLFDVEKFRFLSLEAE</sequence>
<feature type="domain" description="Adenine deaminase C-terminal" evidence="8">
    <location>
        <begin position="402"/>
        <end position="570"/>
    </location>
</feature>
<dbReference type="Pfam" id="PF01979">
    <property type="entry name" value="Amidohydro_1"/>
    <property type="match status" value="1"/>
</dbReference>
<dbReference type="InterPro" id="IPR011059">
    <property type="entry name" value="Metal-dep_hydrolase_composite"/>
</dbReference>
<dbReference type="InterPro" id="IPR026912">
    <property type="entry name" value="Adenine_deam_C"/>
</dbReference>
<dbReference type="STRING" id="699218.HMPREF0889_1061"/>
<proteinExistence type="inferred from homology"/>
<reference evidence="10 12" key="3">
    <citation type="submission" date="2011-04" db="EMBL/GenBank/DDBJ databases">
        <authorList>
            <person name="Harkins D.M."/>
            <person name="Madupu R."/>
            <person name="Durkin A.S."/>
            <person name="Torralba M."/>
            <person name="Methe B."/>
            <person name="Sutton G.G."/>
            <person name="Nelson K.E."/>
        </authorList>
    </citation>
    <scope>NUCLEOTIDE SEQUENCE [LARGE SCALE GENOMIC DNA]</scope>
    <source>
        <strain evidence="10 12">UPII 199-6</strain>
    </source>
</reference>
<evidence type="ECO:0000256" key="1">
    <source>
        <dbReference type="ARBA" id="ARBA00006773"/>
    </source>
</evidence>
<evidence type="ECO:0000256" key="5">
    <source>
        <dbReference type="ARBA" id="ARBA00047720"/>
    </source>
</evidence>
<organism evidence="9 11">
    <name type="scientific">Megasphaera lornae</name>
    <dbReference type="NCBI Taxonomy" id="1000568"/>
    <lineage>
        <taxon>Bacteria</taxon>
        <taxon>Bacillati</taxon>
        <taxon>Bacillota</taxon>
        <taxon>Negativicutes</taxon>
        <taxon>Veillonellales</taxon>
        <taxon>Veillonellaceae</taxon>
        <taxon>Megasphaera</taxon>
    </lineage>
</organism>
<dbReference type="SUPFAM" id="SSF51338">
    <property type="entry name" value="Composite domain of metallo-dependent hydrolases"/>
    <property type="match status" value="1"/>
</dbReference>
<reference evidence="9" key="2">
    <citation type="submission" date="2009-12" db="EMBL/GenBank/DDBJ databases">
        <authorList>
            <person name="Madupu R."/>
            <person name="Durkin A.S."/>
            <person name="Torralba M."/>
            <person name="Methe B."/>
            <person name="Sutton G.G."/>
            <person name="Strausberg R.L."/>
            <person name="Nelson K.E."/>
        </authorList>
    </citation>
    <scope>NUCLEOTIDE SEQUENCE</scope>
    <source>
        <strain evidence="9">28L</strain>
    </source>
</reference>
<feature type="domain" description="Amidohydrolase-related" evidence="7">
    <location>
        <begin position="69"/>
        <end position="349"/>
    </location>
</feature>
<keyword evidence="12" id="KW-1185">Reference proteome</keyword>
<dbReference type="SUPFAM" id="SSF51556">
    <property type="entry name" value="Metallo-dependent hydrolases"/>
    <property type="match status" value="1"/>
</dbReference>
<dbReference type="GO" id="GO:0000034">
    <property type="term" value="F:adenine deaminase activity"/>
    <property type="evidence" value="ECO:0007669"/>
    <property type="project" value="UniProtKB-UniRule"/>
</dbReference>
<name>D3LVQ4_9FIRM</name>
<comment type="catalytic activity">
    <reaction evidence="5 6">
        <text>adenine + H2O + H(+) = hypoxanthine + NH4(+)</text>
        <dbReference type="Rhea" id="RHEA:23688"/>
        <dbReference type="ChEBI" id="CHEBI:15377"/>
        <dbReference type="ChEBI" id="CHEBI:15378"/>
        <dbReference type="ChEBI" id="CHEBI:16708"/>
        <dbReference type="ChEBI" id="CHEBI:17368"/>
        <dbReference type="ChEBI" id="CHEBI:28938"/>
        <dbReference type="EC" id="3.5.4.2"/>
    </reaction>
</comment>
<dbReference type="HAMAP" id="MF_01518">
    <property type="entry name" value="Adenine_deamin"/>
    <property type="match status" value="1"/>
</dbReference>
<dbReference type="NCBIfam" id="TIGR01178">
    <property type="entry name" value="ade"/>
    <property type="match status" value="1"/>
</dbReference>
<comment type="cofactor">
    <cofactor evidence="6">
        <name>Mn(2+)</name>
        <dbReference type="ChEBI" id="CHEBI:29035"/>
    </cofactor>
</comment>
<dbReference type="Gene3D" id="3.20.20.140">
    <property type="entry name" value="Metal-dependent hydrolases"/>
    <property type="match status" value="1"/>
</dbReference>
<evidence type="ECO:0000256" key="6">
    <source>
        <dbReference type="HAMAP-Rule" id="MF_01518"/>
    </source>
</evidence>
<dbReference type="RefSeq" id="WP_007390584.1">
    <property type="nucleotide sequence ID" value="NZ_ADGP01000021.1"/>
</dbReference>
<evidence type="ECO:0000313" key="9">
    <source>
        <dbReference type="EMBL" id="EFD93707.1"/>
    </source>
</evidence>
<dbReference type="eggNOG" id="COG1001">
    <property type="taxonomic scope" value="Bacteria"/>
</dbReference>
<dbReference type="Proteomes" id="UP000003242">
    <property type="component" value="Unassembled WGS sequence"/>
</dbReference>
<keyword evidence="4 6" id="KW-0464">Manganese</keyword>
<protein>
    <recommendedName>
        <fullName evidence="2 6">Adenine deaminase</fullName>
        <shortName evidence="6">Adenase</shortName>
        <shortName evidence="6">Adenine aminase</shortName>
        <ecNumber evidence="2 6">3.5.4.2</ecNumber>
    </recommendedName>
</protein>
<keyword evidence="3 6" id="KW-0378">Hydrolase</keyword>
<dbReference type="CDD" id="cd01295">
    <property type="entry name" value="AdeC"/>
    <property type="match status" value="1"/>
</dbReference>
<dbReference type="InterPro" id="IPR032466">
    <property type="entry name" value="Metal_Hydrolase"/>
</dbReference>
<evidence type="ECO:0000313" key="10">
    <source>
        <dbReference type="EMBL" id="EGL42123.1"/>
    </source>
</evidence>
<dbReference type="OrthoDB" id="9775607at2"/>
<evidence type="ECO:0000256" key="4">
    <source>
        <dbReference type="ARBA" id="ARBA00023211"/>
    </source>
</evidence>
<evidence type="ECO:0000313" key="11">
    <source>
        <dbReference type="Proteomes" id="UP000003242"/>
    </source>
</evidence>